<name>A0A6N3T044_9PROT</name>
<organism evidence="1 2">
    <name type="scientific">Acetobacter indonesiensis</name>
    <dbReference type="NCBI Taxonomy" id="104101"/>
    <lineage>
        <taxon>Bacteria</taxon>
        <taxon>Pseudomonadati</taxon>
        <taxon>Pseudomonadota</taxon>
        <taxon>Alphaproteobacteria</taxon>
        <taxon>Acetobacterales</taxon>
        <taxon>Acetobacteraceae</taxon>
        <taxon>Acetobacter</taxon>
    </lineage>
</organism>
<dbReference type="Proteomes" id="UP000321104">
    <property type="component" value="Unassembled WGS sequence"/>
</dbReference>
<accession>A0A6N3T044</accession>
<comment type="caution">
    <text evidence="1">The sequence shown here is derived from an EMBL/GenBank/DDBJ whole genome shotgun (WGS) entry which is preliminary data.</text>
</comment>
<dbReference type="EMBL" id="BJXQ01000002">
    <property type="protein sequence ID" value="GEN02526.1"/>
    <property type="molecule type" value="Genomic_DNA"/>
</dbReference>
<gene>
    <name evidence="1" type="ORF">AIN02nite_05510</name>
</gene>
<protein>
    <submittedName>
        <fullName evidence="1">Uncharacterized protein</fullName>
    </submittedName>
</protein>
<evidence type="ECO:0000313" key="2">
    <source>
        <dbReference type="Proteomes" id="UP000321104"/>
    </source>
</evidence>
<reference evidence="1 2" key="1">
    <citation type="submission" date="2019-07" db="EMBL/GenBank/DDBJ databases">
        <title>Whole genome shotgun sequence of Acetobacter indonesiensis NBRC 16471.</title>
        <authorList>
            <person name="Hosoyama A."/>
            <person name="Uohara A."/>
            <person name="Ohji S."/>
            <person name="Ichikawa N."/>
        </authorList>
    </citation>
    <scope>NUCLEOTIDE SEQUENCE [LARGE SCALE GENOMIC DNA]</scope>
    <source>
        <strain evidence="1 2">NBRC 16471</strain>
    </source>
</reference>
<evidence type="ECO:0000313" key="1">
    <source>
        <dbReference type="EMBL" id="GEN02526.1"/>
    </source>
</evidence>
<proteinExistence type="predicted"/>
<dbReference type="AlphaFoldDB" id="A0A6N3T044"/>
<sequence>MLGETADFRLEEMQVRRVTPRSAAFFAWSGIIFASRFLRAGCCPDIDETYTNNPQKIGQVLGDPTRTRKHG</sequence>